<gene>
    <name evidence="5" type="ORF">CDAUBV1_LOCUS16885</name>
</gene>
<dbReference type="GO" id="GO:0000812">
    <property type="term" value="C:Swr1 complex"/>
    <property type="evidence" value="ECO:0007669"/>
    <property type="project" value="TreeGrafter"/>
</dbReference>
<evidence type="ECO:0000313" key="5">
    <source>
        <dbReference type="EMBL" id="CAL5141605.1"/>
    </source>
</evidence>
<dbReference type="PANTHER" id="PTHR48407">
    <property type="entry name" value="CRANIOFACIAL DEVELOPMENT PROTEIN 1"/>
    <property type="match status" value="1"/>
</dbReference>
<sequence>MNSDEYSSSSSDEEYVPPAKLSSDGEDSDTSVSGDECESEDNSEEVPSKRRRNNSDTKGVNNDNNSIGLDDKKAKEDKIWDEFLSSVEQPVVSRAPSQPVTVVRTYRFAGEDLKVTEKVNPSEAVPEAPVKHSSAAPGTSTTQIKSDFSSMASSISLNSKSNLSKALQNLKTLGSKQPPKLTTLEKSRLDWQAFVQKEDIEDDLRAYNKGKQGYLERRAFVDRAKEREYEIQKSHTKRKL</sequence>
<proteinExistence type="predicted"/>
<dbReference type="Pfam" id="PF07572">
    <property type="entry name" value="BCNT"/>
    <property type="match status" value="1"/>
</dbReference>
<feature type="compositionally biased region" description="Acidic residues" evidence="3">
    <location>
        <begin position="24"/>
        <end position="44"/>
    </location>
</feature>
<dbReference type="InterPro" id="IPR027124">
    <property type="entry name" value="Swc5/CFDP1/2"/>
</dbReference>
<dbReference type="InterPro" id="IPR011421">
    <property type="entry name" value="BCNT-C"/>
</dbReference>
<organism evidence="5 6">
    <name type="scientific">Calicophoron daubneyi</name>
    <name type="common">Rumen fluke</name>
    <name type="synonym">Paramphistomum daubneyi</name>
    <dbReference type="NCBI Taxonomy" id="300641"/>
    <lineage>
        <taxon>Eukaryota</taxon>
        <taxon>Metazoa</taxon>
        <taxon>Spiralia</taxon>
        <taxon>Lophotrochozoa</taxon>
        <taxon>Platyhelminthes</taxon>
        <taxon>Trematoda</taxon>
        <taxon>Digenea</taxon>
        <taxon>Plagiorchiida</taxon>
        <taxon>Pronocephalata</taxon>
        <taxon>Paramphistomoidea</taxon>
        <taxon>Paramphistomidae</taxon>
        <taxon>Calicophoron</taxon>
    </lineage>
</organism>
<protein>
    <recommendedName>
        <fullName evidence="1">Craniofacial development protein 1</fullName>
    </recommendedName>
    <alternativeName>
        <fullName evidence="2">Bucentaur</fullName>
    </alternativeName>
</protein>
<reference evidence="5" key="1">
    <citation type="submission" date="2024-06" db="EMBL/GenBank/DDBJ databases">
        <authorList>
            <person name="Liu X."/>
            <person name="Lenzi L."/>
            <person name="Haldenby T S."/>
            <person name="Uol C."/>
        </authorList>
    </citation>
    <scope>NUCLEOTIDE SEQUENCE</scope>
</reference>
<feature type="domain" description="BCNT-C" evidence="4">
    <location>
        <begin position="161"/>
        <end position="240"/>
    </location>
</feature>
<dbReference type="Proteomes" id="UP001497525">
    <property type="component" value="Unassembled WGS sequence"/>
</dbReference>
<evidence type="ECO:0000256" key="1">
    <source>
        <dbReference type="ARBA" id="ARBA00019033"/>
    </source>
</evidence>
<feature type="region of interest" description="Disordered" evidence="3">
    <location>
        <begin position="120"/>
        <end position="144"/>
    </location>
</feature>
<dbReference type="PROSITE" id="PS51279">
    <property type="entry name" value="BCNT_C"/>
    <property type="match status" value="1"/>
</dbReference>
<feature type="compositionally biased region" description="Polar residues" evidence="3">
    <location>
        <begin position="56"/>
        <end position="67"/>
    </location>
</feature>
<evidence type="ECO:0000313" key="6">
    <source>
        <dbReference type="Proteomes" id="UP001497525"/>
    </source>
</evidence>
<dbReference type="PANTHER" id="PTHR48407:SF1">
    <property type="entry name" value="CRANIOFACIAL DEVELOPMENT PROTEIN 1"/>
    <property type="match status" value="1"/>
</dbReference>
<dbReference type="AlphaFoldDB" id="A0AAV2TZ39"/>
<evidence type="ECO:0000259" key="4">
    <source>
        <dbReference type="PROSITE" id="PS51279"/>
    </source>
</evidence>
<accession>A0AAV2TZ39</accession>
<name>A0AAV2TZ39_CALDB</name>
<evidence type="ECO:0000256" key="3">
    <source>
        <dbReference type="SAM" id="MobiDB-lite"/>
    </source>
</evidence>
<dbReference type="EMBL" id="CAXLJL010000911">
    <property type="protein sequence ID" value="CAL5141605.1"/>
    <property type="molecule type" value="Genomic_DNA"/>
</dbReference>
<evidence type="ECO:0000256" key="2">
    <source>
        <dbReference type="ARBA" id="ARBA00030244"/>
    </source>
</evidence>
<feature type="region of interest" description="Disordered" evidence="3">
    <location>
        <begin position="1"/>
        <end position="74"/>
    </location>
</feature>
<feature type="compositionally biased region" description="Low complexity" evidence="3">
    <location>
        <begin position="1"/>
        <end position="10"/>
    </location>
</feature>
<comment type="caution">
    <text evidence="5">The sequence shown here is derived from an EMBL/GenBank/DDBJ whole genome shotgun (WGS) entry which is preliminary data.</text>
</comment>